<keyword evidence="1" id="KW-0175">Coiled coil</keyword>
<feature type="coiled-coil region" evidence="1">
    <location>
        <begin position="51"/>
        <end position="99"/>
    </location>
</feature>
<keyword evidence="4" id="KW-1185">Reference proteome</keyword>
<dbReference type="InParanoid" id="E2BMN8"/>
<dbReference type="STRING" id="610380.E2BMN8"/>
<gene>
    <name evidence="3" type="ORF">EAI_04003</name>
</gene>
<feature type="compositionally biased region" description="Basic and acidic residues" evidence="2">
    <location>
        <begin position="791"/>
        <end position="801"/>
    </location>
</feature>
<evidence type="ECO:0000313" key="4">
    <source>
        <dbReference type="Proteomes" id="UP000008237"/>
    </source>
</evidence>
<protein>
    <submittedName>
        <fullName evidence="3">Uncharacterized protein</fullName>
    </submittedName>
</protein>
<accession>E2BMN8</accession>
<sequence length="840" mass="98451">MKEIIINLQEVRSSQDAVLATQETALKEKCVHIEELQQQFDKSKVVLKTELEKEKLLHRELQVKFAELEDQIHDRNKTIEEMQEKLKVVNADLEASKDYCKLMDVNQTNIVKLCQELECPTKSLNSTIMEICSDFDVFDQNSYDTLQYEYAHKDKRTENILNIIKMTLHELRLSQKVISHLSLTNTELNKTLDEQQTLVENSKKDKEEVCNLKTRIRELEIIAQKRNDYLNNIIKSKESLKDIVQKVFTSRNDLDTVLSSSLQKWDEILSKFQNILHNENPISEQFKQLQAKKASLENILYKYRTDHLENIKYVLDILWEKFLWTEKKLHDTYLCTVHEKECLDILTNVEENQFSNEKIIMDLELEKNKALCNNILKSEEEMQSFIVLVTSYENGLKSGEIKTQSDIDKKLQNQINQLTKEKKDLKNTIDSTRSRNVKLEKNMDDLRMELKRLKSETKSMVDFDVMRSLKDELERMKEQNQQLEKKQIEKDESSKTAKQEFESQLRKVHATYEQKLEDMKQKMKKAYNEQVAKLNSNQENIIQEKLQNQMESMCQKQREEINKYKTHVGELSSQLWSVGEKLLIEQQQKQEALQRLKELQVKLKETETNQQISMISRRTSKLEKQEMIPENVQQTTQRVTVITEETFERRHSVRSLQAMGNAFKAEDEEEVFDNVYLADMKTGYCLPSTDVNRLSVLQMRNAQCKPHLKSSYPAEMQFLPPSLTEEDIKSGSVTEDVFNDSLSQSLLPDQKAKKKDRSQTSYKKPGPPTPSKNGGRLSLQGNELRSPSSRILRERNADRRTTATPHTLKHLFTLKRQDENASNTPKGRRISSIFRKSRMQ</sequence>
<evidence type="ECO:0000256" key="2">
    <source>
        <dbReference type="SAM" id="MobiDB-lite"/>
    </source>
</evidence>
<dbReference type="Proteomes" id="UP000008237">
    <property type="component" value="Unassembled WGS sequence"/>
</dbReference>
<evidence type="ECO:0000256" key="1">
    <source>
        <dbReference type="SAM" id="Coils"/>
    </source>
</evidence>
<reference evidence="3 4" key="1">
    <citation type="journal article" date="2010" name="Science">
        <title>Genomic comparison of the ants Camponotus floridanus and Harpegnathos saltator.</title>
        <authorList>
            <person name="Bonasio R."/>
            <person name="Zhang G."/>
            <person name="Ye C."/>
            <person name="Mutti N.S."/>
            <person name="Fang X."/>
            <person name="Qin N."/>
            <person name="Donahue G."/>
            <person name="Yang P."/>
            <person name="Li Q."/>
            <person name="Li C."/>
            <person name="Zhang P."/>
            <person name="Huang Z."/>
            <person name="Berger S.L."/>
            <person name="Reinberg D."/>
            <person name="Wang J."/>
            <person name="Liebig J."/>
        </authorList>
    </citation>
    <scope>NUCLEOTIDE SEQUENCE [LARGE SCALE GENOMIC DNA]</scope>
    <source>
        <strain evidence="3 4">R22 G/1</strain>
    </source>
</reference>
<organism evidence="4">
    <name type="scientific">Harpegnathos saltator</name>
    <name type="common">Jerdon's jumping ant</name>
    <dbReference type="NCBI Taxonomy" id="610380"/>
    <lineage>
        <taxon>Eukaryota</taxon>
        <taxon>Metazoa</taxon>
        <taxon>Ecdysozoa</taxon>
        <taxon>Arthropoda</taxon>
        <taxon>Hexapoda</taxon>
        <taxon>Insecta</taxon>
        <taxon>Pterygota</taxon>
        <taxon>Neoptera</taxon>
        <taxon>Endopterygota</taxon>
        <taxon>Hymenoptera</taxon>
        <taxon>Apocrita</taxon>
        <taxon>Aculeata</taxon>
        <taxon>Formicoidea</taxon>
        <taxon>Formicidae</taxon>
        <taxon>Ponerinae</taxon>
        <taxon>Ponerini</taxon>
        <taxon>Harpegnathos</taxon>
    </lineage>
</organism>
<proteinExistence type="predicted"/>
<feature type="region of interest" description="Disordered" evidence="2">
    <location>
        <begin position="741"/>
        <end position="840"/>
    </location>
</feature>
<name>E2BMN8_HARSA</name>
<feature type="coiled-coil region" evidence="1">
    <location>
        <begin position="582"/>
        <end position="609"/>
    </location>
</feature>
<dbReference type="AlphaFoldDB" id="E2BMN8"/>
<feature type="compositionally biased region" description="Polar residues" evidence="2">
    <location>
        <begin position="779"/>
        <end position="789"/>
    </location>
</feature>
<dbReference type="EMBL" id="GL449275">
    <property type="protein sequence ID" value="EFN83056.1"/>
    <property type="molecule type" value="Genomic_DNA"/>
</dbReference>
<dbReference type="OrthoDB" id="2436455at2759"/>
<dbReference type="OMA" id="NINCKLQ"/>
<feature type="region of interest" description="Disordered" evidence="2">
    <location>
        <begin position="477"/>
        <end position="502"/>
    </location>
</feature>
<evidence type="ECO:0000313" key="3">
    <source>
        <dbReference type="EMBL" id="EFN83056.1"/>
    </source>
</evidence>